<dbReference type="InterPro" id="IPR029063">
    <property type="entry name" value="SAM-dependent_MTases_sf"/>
</dbReference>
<dbReference type="AlphaFoldDB" id="A0AAE0IUH3"/>
<comment type="caution">
    <text evidence="2">The sequence shown here is derived from an EMBL/GenBank/DDBJ whole genome shotgun (WGS) entry which is preliminary data.</text>
</comment>
<reference evidence="2" key="2">
    <citation type="submission" date="2023-06" db="EMBL/GenBank/DDBJ databases">
        <authorList>
            <consortium name="Lawrence Berkeley National Laboratory"/>
            <person name="Haridas S."/>
            <person name="Hensen N."/>
            <person name="Bonometti L."/>
            <person name="Westerberg I."/>
            <person name="Brannstrom I.O."/>
            <person name="Guillou S."/>
            <person name="Cros-Aarteil S."/>
            <person name="Calhoun S."/>
            <person name="Kuo A."/>
            <person name="Mondo S."/>
            <person name="Pangilinan J."/>
            <person name="Riley R."/>
            <person name="Labutti K."/>
            <person name="Andreopoulos B."/>
            <person name="Lipzen A."/>
            <person name="Chen C."/>
            <person name="Yanf M."/>
            <person name="Daum C."/>
            <person name="Ng V."/>
            <person name="Clum A."/>
            <person name="Steindorff A."/>
            <person name="Ohm R."/>
            <person name="Martin F."/>
            <person name="Silar P."/>
            <person name="Natvig D."/>
            <person name="Lalanne C."/>
            <person name="Gautier V."/>
            <person name="Ament-Velasquez S.L."/>
            <person name="Kruys A."/>
            <person name="Hutchinson M.I."/>
            <person name="Powell A.J."/>
            <person name="Barry K."/>
            <person name="Miller A.N."/>
            <person name="Grigoriev I.V."/>
            <person name="Debuchy R."/>
            <person name="Gladieux P."/>
            <person name="Thoren M.H."/>
            <person name="Johannesson H."/>
        </authorList>
    </citation>
    <scope>NUCLEOTIDE SEQUENCE</scope>
    <source>
        <strain evidence="2">CBS 118394</strain>
    </source>
</reference>
<name>A0AAE0IUH3_9PEZI</name>
<dbReference type="PANTHER" id="PTHR44068:SF11">
    <property type="entry name" value="GERANYL DIPHOSPHATE 2-C-METHYLTRANSFERASE"/>
    <property type="match status" value="1"/>
</dbReference>
<gene>
    <name evidence="2" type="ORF">B0H66DRAFT_99017</name>
</gene>
<sequence>MSKPVVSTPLCSILHELRTAENSGSYFQPKLRSLKAANPKLKLLDVGSGWGHMGCSLAQALGPAGRVVGVDISPESISHAREVAGRCGLEDRVDFVQGDAYKLPFADNEFDVAHAHQVLAHLERPWDVIAEMVRVTKPGGFVAIREGDLESEIVYPAEPGLLKFHKLIATAMTARGKGGGGADTGRKLLPWALKAGAKRDQITVSYGTWWFDTPEHKDKWAKAMTGQVRDGMVGEIAKKTGLATEEDLEEMATAWEEWAAREDSSLAMMHGEILVEK</sequence>
<dbReference type="Proteomes" id="UP001283341">
    <property type="component" value="Unassembled WGS sequence"/>
</dbReference>
<keyword evidence="3" id="KW-1185">Reference proteome</keyword>
<accession>A0AAE0IUH3</accession>
<proteinExistence type="predicted"/>
<organism evidence="2 3">
    <name type="scientific">Apodospora peruviana</name>
    <dbReference type="NCBI Taxonomy" id="516989"/>
    <lineage>
        <taxon>Eukaryota</taxon>
        <taxon>Fungi</taxon>
        <taxon>Dikarya</taxon>
        <taxon>Ascomycota</taxon>
        <taxon>Pezizomycotina</taxon>
        <taxon>Sordariomycetes</taxon>
        <taxon>Sordariomycetidae</taxon>
        <taxon>Sordariales</taxon>
        <taxon>Lasiosphaeriaceae</taxon>
        <taxon>Apodospora</taxon>
    </lineage>
</organism>
<dbReference type="Pfam" id="PF13847">
    <property type="entry name" value="Methyltransf_31"/>
    <property type="match status" value="1"/>
</dbReference>
<dbReference type="PANTHER" id="PTHR44068">
    <property type="entry name" value="ZGC:194242"/>
    <property type="match status" value="1"/>
</dbReference>
<evidence type="ECO:0000259" key="1">
    <source>
        <dbReference type="Pfam" id="PF13847"/>
    </source>
</evidence>
<dbReference type="SUPFAM" id="SSF53335">
    <property type="entry name" value="S-adenosyl-L-methionine-dependent methyltransferases"/>
    <property type="match status" value="1"/>
</dbReference>
<feature type="domain" description="Methyltransferase" evidence="1">
    <location>
        <begin position="39"/>
        <end position="153"/>
    </location>
</feature>
<keyword evidence="2" id="KW-0808">Transferase</keyword>
<evidence type="ECO:0000313" key="3">
    <source>
        <dbReference type="Proteomes" id="UP001283341"/>
    </source>
</evidence>
<reference evidence="2" key="1">
    <citation type="journal article" date="2023" name="Mol. Phylogenet. Evol.">
        <title>Genome-scale phylogeny and comparative genomics of the fungal order Sordariales.</title>
        <authorList>
            <person name="Hensen N."/>
            <person name="Bonometti L."/>
            <person name="Westerberg I."/>
            <person name="Brannstrom I.O."/>
            <person name="Guillou S."/>
            <person name="Cros-Aarteil S."/>
            <person name="Calhoun S."/>
            <person name="Haridas S."/>
            <person name="Kuo A."/>
            <person name="Mondo S."/>
            <person name="Pangilinan J."/>
            <person name="Riley R."/>
            <person name="LaButti K."/>
            <person name="Andreopoulos B."/>
            <person name="Lipzen A."/>
            <person name="Chen C."/>
            <person name="Yan M."/>
            <person name="Daum C."/>
            <person name="Ng V."/>
            <person name="Clum A."/>
            <person name="Steindorff A."/>
            <person name="Ohm R.A."/>
            <person name="Martin F."/>
            <person name="Silar P."/>
            <person name="Natvig D.O."/>
            <person name="Lalanne C."/>
            <person name="Gautier V."/>
            <person name="Ament-Velasquez S.L."/>
            <person name="Kruys A."/>
            <person name="Hutchinson M.I."/>
            <person name="Powell A.J."/>
            <person name="Barry K."/>
            <person name="Miller A.N."/>
            <person name="Grigoriev I.V."/>
            <person name="Debuchy R."/>
            <person name="Gladieux P."/>
            <person name="Hiltunen Thoren M."/>
            <person name="Johannesson H."/>
        </authorList>
    </citation>
    <scope>NUCLEOTIDE SEQUENCE</scope>
    <source>
        <strain evidence="2">CBS 118394</strain>
    </source>
</reference>
<dbReference type="InterPro" id="IPR050447">
    <property type="entry name" value="Erg6_SMT_methyltransf"/>
</dbReference>
<dbReference type="GO" id="GO:0008168">
    <property type="term" value="F:methyltransferase activity"/>
    <property type="evidence" value="ECO:0007669"/>
    <property type="project" value="UniProtKB-KW"/>
</dbReference>
<keyword evidence="2" id="KW-0489">Methyltransferase</keyword>
<dbReference type="InterPro" id="IPR025714">
    <property type="entry name" value="Methyltranfer_dom"/>
</dbReference>
<dbReference type="CDD" id="cd02440">
    <property type="entry name" value="AdoMet_MTases"/>
    <property type="match status" value="1"/>
</dbReference>
<evidence type="ECO:0000313" key="2">
    <source>
        <dbReference type="EMBL" id="KAK3331526.1"/>
    </source>
</evidence>
<dbReference type="Gene3D" id="3.40.50.150">
    <property type="entry name" value="Vaccinia Virus protein VP39"/>
    <property type="match status" value="1"/>
</dbReference>
<dbReference type="GO" id="GO:0032259">
    <property type="term" value="P:methylation"/>
    <property type="evidence" value="ECO:0007669"/>
    <property type="project" value="UniProtKB-KW"/>
</dbReference>
<protein>
    <submittedName>
        <fullName evidence="2">S-adenosyl-L-methionine-dependent methyltransferase</fullName>
    </submittedName>
</protein>
<dbReference type="EMBL" id="JAUEDM010000001">
    <property type="protein sequence ID" value="KAK3331526.1"/>
    <property type="molecule type" value="Genomic_DNA"/>
</dbReference>